<keyword evidence="1" id="KW-0539">Nucleus</keyword>
<gene>
    <name evidence="3" type="ORF">ATY40_BA7501843</name>
</gene>
<dbReference type="PANTHER" id="PTHR22504">
    <property type="entry name" value="REPRESSOR OF RNA POLYMERASE III TRANSCRIPTION MAF1"/>
    <property type="match status" value="1"/>
</dbReference>
<organism evidence="3 4">
    <name type="scientific">Komagataella pastoris</name>
    <name type="common">Yeast</name>
    <name type="synonym">Pichia pastoris</name>
    <dbReference type="NCBI Taxonomy" id="4922"/>
    <lineage>
        <taxon>Eukaryota</taxon>
        <taxon>Fungi</taxon>
        <taxon>Dikarya</taxon>
        <taxon>Ascomycota</taxon>
        <taxon>Saccharomycotina</taxon>
        <taxon>Pichiomycetes</taxon>
        <taxon>Pichiales</taxon>
        <taxon>Pichiaceae</taxon>
        <taxon>Komagataella</taxon>
    </lineage>
</organism>
<proteinExistence type="inferred from homology"/>
<keyword evidence="1" id="KW-0804">Transcription</keyword>
<dbReference type="EMBL" id="CP014584">
    <property type="protein sequence ID" value="ANZ73617.1"/>
    <property type="molecule type" value="Genomic_DNA"/>
</dbReference>
<evidence type="ECO:0000313" key="3">
    <source>
        <dbReference type="EMBL" id="ANZ73617.1"/>
    </source>
</evidence>
<dbReference type="Proteomes" id="UP000094565">
    <property type="component" value="Chromosome 1"/>
</dbReference>
<dbReference type="Gene3D" id="3.40.1000.50">
    <property type="entry name" value="Repressor of RNA polymerase III transcription Maf1"/>
    <property type="match status" value="1"/>
</dbReference>
<dbReference type="GO" id="GO:0000994">
    <property type="term" value="F:RNA polymerase III core binding"/>
    <property type="evidence" value="ECO:0007669"/>
    <property type="project" value="TreeGrafter"/>
</dbReference>
<comment type="similarity">
    <text evidence="1">Belongs to the MAF1 family.</text>
</comment>
<protein>
    <recommendedName>
        <fullName evidence="1">Repressor of RNA polymerase III transcription MAF1</fullName>
    </recommendedName>
</protein>
<evidence type="ECO:0000313" key="4">
    <source>
        <dbReference type="Proteomes" id="UP000094565"/>
    </source>
</evidence>
<comment type="function">
    <text evidence="1">Mediator of diverse signals that repress RNA polymerase III transcription. Inhibits the de novo assembly of TFIIIB onto DNA.</text>
</comment>
<sequence length="329" mass="37884">MKFIDEIDIELVNQALCFETPDYSVRGGCDLFTTKPVGSDKKLYKTIDKHLDDILQESLNWNMSHSPPTASRINDNVDFQTRFSRRASSSSIVKPTLKRKSFNHHQATTLSKSLENIDINESALYDEETPFGPITSTHSRKIFSYLIGILNASYPDHDFSSLTPDYFTAVDSANSMMNRFNSIVLSLGYKDQIDDDDKDINWIWETINSHMDIQDCSIYALEPKDGVLADLEPNTLWCLMWFIFNKKRKRVAFLHLKATIKNKYSPPMRRNSKVSTLDEVSGNFNLNDEEYDLTYDDDDPNQEDPDVFIEEDDDEDDNHTIVVEDLQVS</sequence>
<keyword evidence="4" id="KW-1185">Reference proteome</keyword>
<dbReference type="InterPro" id="IPR038564">
    <property type="entry name" value="Maf1_sf"/>
</dbReference>
<accession>A0A1B2J6L6</accession>
<feature type="region of interest" description="Disordered" evidence="2">
    <location>
        <begin position="291"/>
        <end position="317"/>
    </location>
</feature>
<evidence type="ECO:0000256" key="1">
    <source>
        <dbReference type="PIRNR" id="PIRNR037240"/>
    </source>
</evidence>
<evidence type="ECO:0000256" key="2">
    <source>
        <dbReference type="SAM" id="MobiDB-lite"/>
    </source>
</evidence>
<dbReference type="GO" id="GO:0005634">
    <property type="term" value="C:nucleus"/>
    <property type="evidence" value="ECO:0007669"/>
    <property type="project" value="UniProtKB-SubCell"/>
</dbReference>
<comment type="subcellular location">
    <subcellularLocation>
        <location evidence="1">Nucleus</location>
    </subcellularLocation>
</comment>
<reference evidence="3 4" key="1">
    <citation type="submission" date="2016-02" db="EMBL/GenBank/DDBJ databases">
        <title>Comparative genomic and transcriptomic foundation for Pichia pastoris.</title>
        <authorList>
            <person name="Love K.R."/>
            <person name="Shah K.A."/>
            <person name="Whittaker C.A."/>
            <person name="Wu J."/>
            <person name="Bartlett M.C."/>
            <person name="Ma D."/>
            <person name="Leeson R.L."/>
            <person name="Priest M."/>
            <person name="Young S.K."/>
            <person name="Love J.C."/>
        </authorList>
    </citation>
    <scope>NUCLEOTIDE SEQUENCE [LARGE SCALE GENOMIC DNA]</scope>
    <source>
        <strain evidence="3 4">ATCC 28485</strain>
    </source>
</reference>
<dbReference type="Pfam" id="PF09174">
    <property type="entry name" value="Maf1"/>
    <property type="match status" value="1"/>
</dbReference>
<dbReference type="OrthoDB" id="277029at2759"/>
<name>A0A1B2J6L6_PICPA</name>
<keyword evidence="1" id="KW-0805">Transcription regulation</keyword>
<dbReference type="PANTHER" id="PTHR22504:SF0">
    <property type="entry name" value="REPRESSOR OF RNA POLYMERASE III TRANSCRIPTION MAF1 HOMOLOG"/>
    <property type="match status" value="1"/>
</dbReference>
<dbReference type="AlphaFoldDB" id="A0A1B2J6L6"/>
<dbReference type="PIRSF" id="PIRSF037240">
    <property type="entry name" value="RNA_polIII_Trep_MAF1"/>
    <property type="match status" value="1"/>
</dbReference>
<keyword evidence="1" id="KW-0678">Repressor</keyword>
<dbReference type="GO" id="GO:0016480">
    <property type="term" value="P:negative regulation of transcription by RNA polymerase III"/>
    <property type="evidence" value="ECO:0007669"/>
    <property type="project" value="UniProtKB-UniRule"/>
</dbReference>
<dbReference type="InterPro" id="IPR015257">
    <property type="entry name" value="Maf1"/>
</dbReference>